<reference evidence="7 8" key="1">
    <citation type="submission" date="2019-03" db="EMBL/GenBank/DDBJ databases">
        <title>Genomics of glacier-inhabiting Cryobacterium strains.</title>
        <authorList>
            <person name="Liu Q."/>
            <person name="Xin Y.-H."/>
        </authorList>
    </citation>
    <scope>NUCLEOTIDE SEQUENCE [LARGE SCALE GENOMIC DNA]</scope>
    <source>
        <strain evidence="7 8">TMT1-1</strain>
    </source>
</reference>
<dbReference type="InterPro" id="IPR001867">
    <property type="entry name" value="OmpR/PhoB-type_DNA-bd"/>
</dbReference>
<dbReference type="GO" id="GO:0000160">
    <property type="term" value="P:phosphorelay signal transduction system"/>
    <property type="evidence" value="ECO:0007669"/>
    <property type="project" value="InterPro"/>
</dbReference>
<evidence type="ECO:0000259" key="6">
    <source>
        <dbReference type="PROSITE" id="PS51755"/>
    </source>
</evidence>
<evidence type="ECO:0000256" key="4">
    <source>
        <dbReference type="ARBA" id="ARBA00023163"/>
    </source>
</evidence>
<dbReference type="InterPro" id="IPR051677">
    <property type="entry name" value="AfsR-DnrI-RedD_regulator"/>
</dbReference>
<name>A0A4R8ZIH2_9MICO</name>
<dbReference type="InterPro" id="IPR036388">
    <property type="entry name" value="WH-like_DNA-bd_sf"/>
</dbReference>
<accession>A0A4R8ZIH2</accession>
<keyword evidence="3 5" id="KW-0238">DNA-binding</keyword>
<keyword evidence="2" id="KW-0805">Transcription regulation</keyword>
<dbReference type="PANTHER" id="PTHR35807:SF1">
    <property type="entry name" value="TRANSCRIPTIONAL REGULATOR REDD"/>
    <property type="match status" value="1"/>
</dbReference>
<evidence type="ECO:0000256" key="1">
    <source>
        <dbReference type="ARBA" id="ARBA00005820"/>
    </source>
</evidence>
<dbReference type="Pfam" id="PF03704">
    <property type="entry name" value="BTAD"/>
    <property type="match status" value="1"/>
</dbReference>
<dbReference type="SMART" id="SM01043">
    <property type="entry name" value="BTAD"/>
    <property type="match status" value="1"/>
</dbReference>
<gene>
    <name evidence="7" type="ORF">E3T27_02735</name>
</gene>
<dbReference type="InterPro" id="IPR011990">
    <property type="entry name" value="TPR-like_helical_dom_sf"/>
</dbReference>
<proteinExistence type="inferred from homology"/>
<dbReference type="GO" id="GO:0003677">
    <property type="term" value="F:DNA binding"/>
    <property type="evidence" value="ECO:0007669"/>
    <property type="project" value="UniProtKB-UniRule"/>
</dbReference>
<dbReference type="PROSITE" id="PS51755">
    <property type="entry name" value="OMPR_PHOB"/>
    <property type="match status" value="1"/>
</dbReference>
<evidence type="ECO:0000313" key="8">
    <source>
        <dbReference type="Proteomes" id="UP000298424"/>
    </source>
</evidence>
<dbReference type="Gene3D" id="1.10.10.10">
    <property type="entry name" value="Winged helix-like DNA-binding domain superfamily/Winged helix DNA-binding domain"/>
    <property type="match status" value="1"/>
</dbReference>
<comment type="caution">
    <text evidence="7">The sequence shown here is derived from an EMBL/GenBank/DDBJ whole genome shotgun (WGS) entry which is preliminary data.</text>
</comment>
<evidence type="ECO:0000313" key="7">
    <source>
        <dbReference type="EMBL" id="TFD28816.1"/>
    </source>
</evidence>
<feature type="domain" description="OmpR/PhoB-type" evidence="6">
    <location>
        <begin position="4"/>
        <end position="110"/>
    </location>
</feature>
<dbReference type="Proteomes" id="UP000298424">
    <property type="component" value="Unassembled WGS sequence"/>
</dbReference>
<dbReference type="PANTHER" id="PTHR35807">
    <property type="entry name" value="TRANSCRIPTIONAL REGULATOR REDD-RELATED"/>
    <property type="match status" value="1"/>
</dbReference>
<dbReference type="InterPro" id="IPR005158">
    <property type="entry name" value="BTAD"/>
</dbReference>
<dbReference type="OrthoDB" id="134712at2"/>
<dbReference type="EMBL" id="SOGT01000002">
    <property type="protein sequence ID" value="TFD28816.1"/>
    <property type="molecule type" value="Genomic_DNA"/>
</dbReference>
<dbReference type="SUPFAM" id="SSF48452">
    <property type="entry name" value="TPR-like"/>
    <property type="match status" value="1"/>
</dbReference>
<dbReference type="AlphaFoldDB" id="A0A4R8ZIH2"/>
<evidence type="ECO:0000256" key="2">
    <source>
        <dbReference type="ARBA" id="ARBA00023015"/>
    </source>
</evidence>
<dbReference type="InterPro" id="IPR016032">
    <property type="entry name" value="Sig_transdc_resp-reg_C-effctor"/>
</dbReference>
<keyword evidence="4" id="KW-0804">Transcription</keyword>
<dbReference type="SMART" id="SM00862">
    <property type="entry name" value="Trans_reg_C"/>
    <property type="match status" value="1"/>
</dbReference>
<keyword evidence="8" id="KW-1185">Reference proteome</keyword>
<sequence>MTFTRPRQDNDVKMSMKIIGALTIQRGNTVLHAQDLGGPKPRQILEILLINFGRPVSKNSLIDLLWSDAPPQKAMVSVESYVSVLRRHLQPGYGKTGPLRTTTGGYLIDSTTVDLDLARFDSLVREAQWVSADAAYPLLLDALALATVPLFTDELTPVWAEEERRRHAAVVTNTRVYASALAAATGRTGESIFWANQALLDDPLNEAAWTAVILGFEKDGQLAEGLREFARYRSMLDRELGCAPSATLREAYSRMLMATANSHSDLSDAVTALLVLNNQLSRITNGSVRPHEGSDDSYARAAVRAAQQVLSSFLRRVNEAA</sequence>
<dbReference type="SUPFAM" id="SSF46894">
    <property type="entry name" value="C-terminal effector domain of the bipartite response regulators"/>
    <property type="match status" value="1"/>
</dbReference>
<dbReference type="Gene3D" id="1.25.40.10">
    <property type="entry name" value="Tetratricopeptide repeat domain"/>
    <property type="match status" value="1"/>
</dbReference>
<dbReference type="Pfam" id="PF00486">
    <property type="entry name" value="Trans_reg_C"/>
    <property type="match status" value="1"/>
</dbReference>
<organism evidence="7 8">
    <name type="scientific">Cryobacterium lyxosi</name>
    <dbReference type="NCBI Taxonomy" id="1259228"/>
    <lineage>
        <taxon>Bacteria</taxon>
        <taxon>Bacillati</taxon>
        <taxon>Actinomycetota</taxon>
        <taxon>Actinomycetes</taxon>
        <taxon>Micrococcales</taxon>
        <taxon>Microbacteriaceae</taxon>
        <taxon>Cryobacterium</taxon>
    </lineage>
</organism>
<evidence type="ECO:0000256" key="5">
    <source>
        <dbReference type="PROSITE-ProRule" id="PRU01091"/>
    </source>
</evidence>
<protein>
    <submittedName>
        <fullName evidence="7">Response regulator receiver protein</fullName>
    </submittedName>
</protein>
<dbReference type="GO" id="GO:0006355">
    <property type="term" value="P:regulation of DNA-templated transcription"/>
    <property type="evidence" value="ECO:0007669"/>
    <property type="project" value="InterPro"/>
</dbReference>
<comment type="similarity">
    <text evidence="1">Belongs to the AfsR/DnrI/RedD regulatory family.</text>
</comment>
<feature type="DNA-binding region" description="OmpR/PhoB-type" evidence="5">
    <location>
        <begin position="4"/>
        <end position="110"/>
    </location>
</feature>
<evidence type="ECO:0000256" key="3">
    <source>
        <dbReference type="ARBA" id="ARBA00023125"/>
    </source>
</evidence>
<dbReference type="RefSeq" id="WP_134571483.1">
    <property type="nucleotide sequence ID" value="NZ_SOGT01000002.1"/>
</dbReference>